<organism evidence="1 2">
    <name type="scientific">Crucibulum laeve</name>
    <dbReference type="NCBI Taxonomy" id="68775"/>
    <lineage>
        <taxon>Eukaryota</taxon>
        <taxon>Fungi</taxon>
        <taxon>Dikarya</taxon>
        <taxon>Basidiomycota</taxon>
        <taxon>Agaricomycotina</taxon>
        <taxon>Agaricomycetes</taxon>
        <taxon>Agaricomycetidae</taxon>
        <taxon>Agaricales</taxon>
        <taxon>Agaricineae</taxon>
        <taxon>Nidulariaceae</taxon>
        <taxon>Crucibulum</taxon>
    </lineage>
</organism>
<accession>A0A5C3LNL4</accession>
<gene>
    <name evidence="1" type="ORF">BDQ12DRAFT_370296</name>
</gene>
<proteinExistence type="predicted"/>
<reference evidence="1 2" key="1">
    <citation type="journal article" date="2019" name="Nat. Ecol. Evol.">
        <title>Megaphylogeny resolves global patterns of mushroom evolution.</title>
        <authorList>
            <person name="Varga T."/>
            <person name="Krizsan K."/>
            <person name="Foldi C."/>
            <person name="Dima B."/>
            <person name="Sanchez-Garcia M."/>
            <person name="Sanchez-Ramirez S."/>
            <person name="Szollosi G.J."/>
            <person name="Szarkandi J.G."/>
            <person name="Papp V."/>
            <person name="Albert L."/>
            <person name="Andreopoulos W."/>
            <person name="Angelini C."/>
            <person name="Antonin V."/>
            <person name="Barry K.W."/>
            <person name="Bougher N.L."/>
            <person name="Buchanan P."/>
            <person name="Buyck B."/>
            <person name="Bense V."/>
            <person name="Catcheside P."/>
            <person name="Chovatia M."/>
            <person name="Cooper J."/>
            <person name="Damon W."/>
            <person name="Desjardin D."/>
            <person name="Finy P."/>
            <person name="Geml J."/>
            <person name="Haridas S."/>
            <person name="Hughes K."/>
            <person name="Justo A."/>
            <person name="Karasinski D."/>
            <person name="Kautmanova I."/>
            <person name="Kiss B."/>
            <person name="Kocsube S."/>
            <person name="Kotiranta H."/>
            <person name="LaButti K.M."/>
            <person name="Lechner B.E."/>
            <person name="Liimatainen K."/>
            <person name="Lipzen A."/>
            <person name="Lukacs Z."/>
            <person name="Mihaltcheva S."/>
            <person name="Morgado L.N."/>
            <person name="Niskanen T."/>
            <person name="Noordeloos M.E."/>
            <person name="Ohm R.A."/>
            <person name="Ortiz-Santana B."/>
            <person name="Ovrebo C."/>
            <person name="Racz N."/>
            <person name="Riley R."/>
            <person name="Savchenko A."/>
            <person name="Shiryaev A."/>
            <person name="Soop K."/>
            <person name="Spirin V."/>
            <person name="Szebenyi C."/>
            <person name="Tomsovsky M."/>
            <person name="Tulloss R.E."/>
            <person name="Uehling J."/>
            <person name="Grigoriev I.V."/>
            <person name="Vagvolgyi C."/>
            <person name="Papp T."/>
            <person name="Martin F.M."/>
            <person name="Miettinen O."/>
            <person name="Hibbett D.S."/>
            <person name="Nagy L.G."/>
        </authorList>
    </citation>
    <scope>NUCLEOTIDE SEQUENCE [LARGE SCALE GENOMIC DNA]</scope>
    <source>
        <strain evidence="1 2">CBS 166.37</strain>
    </source>
</reference>
<protein>
    <submittedName>
        <fullName evidence="1">Uncharacterized protein</fullName>
    </submittedName>
</protein>
<evidence type="ECO:0000313" key="2">
    <source>
        <dbReference type="Proteomes" id="UP000308652"/>
    </source>
</evidence>
<evidence type="ECO:0000313" key="1">
    <source>
        <dbReference type="EMBL" id="TFK34385.1"/>
    </source>
</evidence>
<dbReference type="Gene3D" id="1.20.120.20">
    <property type="entry name" value="Apolipoprotein"/>
    <property type="match status" value="1"/>
</dbReference>
<keyword evidence="2" id="KW-1185">Reference proteome</keyword>
<dbReference type="EMBL" id="ML213632">
    <property type="protein sequence ID" value="TFK34385.1"/>
    <property type="molecule type" value="Genomic_DNA"/>
</dbReference>
<dbReference type="AlphaFoldDB" id="A0A5C3LNL4"/>
<name>A0A5C3LNL4_9AGAR</name>
<sequence length="313" mass="33127">MVAIDGSFRGCTAFLFTSLYNHRSAVRTRRGEWVLIRCPADSMFPSLSIGWPDMHFYSRAGLVALTLALFITLSTAVPVPSSQSIQARSANDGLLPLVTRTDASIASGQMAFKSRVNTQVAHDLTTNDKRIHAQATLVRRKSIFTKIKNGFKVRSLANDRIIPIDRFNKKIGKGIKKAAQKIGGGIKKAAKKVASGVKTAAKKVASGVKKVAKKVGSGVKTAVKKVGKFVKTTGAKIAKVGLKLVSAVQSVAAKAANFIPGIGKPISKAIKAVSAGTNAASNAIHVKLGKKLDKVVSVADKVRNPVGEHHSVT</sequence>
<dbReference type="Proteomes" id="UP000308652">
    <property type="component" value="Unassembled WGS sequence"/>
</dbReference>
<dbReference type="STRING" id="68775.A0A5C3LNL4"/>